<dbReference type="AlphaFoldDB" id="B5DQ85"/>
<gene>
    <name evidence="11" type="primary">nebu</name>
</gene>
<dbReference type="FunFam" id="1.20.1250.20:FF:000055">
    <property type="entry name" value="Facilitated trehalose transporter Tret1-2 homolog"/>
    <property type="match status" value="1"/>
</dbReference>
<dbReference type="InParanoid" id="B5DQ85"/>
<dbReference type="GO" id="GO:0051119">
    <property type="term" value="F:sugar transmembrane transporter activity"/>
    <property type="evidence" value="ECO:0007669"/>
    <property type="project" value="InterPro"/>
</dbReference>
<name>B5DQ85_DROPS</name>
<evidence type="ECO:0000313" key="11">
    <source>
        <dbReference type="RefSeq" id="XP_002135189.1"/>
    </source>
</evidence>
<comment type="similarity">
    <text evidence="7">Belongs to the major facilitator superfamily. Sugar transporter (TC 2.A.1.1) family. Trehalose transporter subfamily.</text>
</comment>
<evidence type="ECO:0000256" key="3">
    <source>
        <dbReference type="ARBA" id="ARBA00022692"/>
    </source>
</evidence>
<protein>
    <submittedName>
        <fullName evidence="11">Facilitated trehalose transporter Tret1-2 homolog isoform X1</fullName>
    </submittedName>
</protein>
<evidence type="ECO:0000256" key="8">
    <source>
        <dbReference type="RuleBase" id="RU003346"/>
    </source>
</evidence>
<dbReference type="NCBIfam" id="TIGR00879">
    <property type="entry name" value="SP"/>
    <property type="match status" value="1"/>
</dbReference>
<evidence type="ECO:0000256" key="7">
    <source>
        <dbReference type="ARBA" id="ARBA00024348"/>
    </source>
</evidence>
<dbReference type="OMA" id="MAIIVSC"/>
<dbReference type="eggNOG" id="KOG0254">
    <property type="taxonomic scope" value="Eukaryota"/>
</dbReference>
<dbReference type="GO" id="GO:0005886">
    <property type="term" value="C:plasma membrane"/>
    <property type="evidence" value="ECO:0007669"/>
    <property type="project" value="UniProtKB-SubCell"/>
</dbReference>
<dbReference type="Pfam" id="PF00083">
    <property type="entry name" value="Sugar_tr"/>
    <property type="match status" value="1"/>
</dbReference>
<keyword evidence="2" id="KW-1003">Cell membrane</keyword>
<evidence type="ECO:0000256" key="6">
    <source>
        <dbReference type="ARBA" id="ARBA00023180"/>
    </source>
</evidence>
<dbReference type="PROSITE" id="PS00217">
    <property type="entry name" value="SUGAR_TRANSPORT_2"/>
    <property type="match status" value="1"/>
</dbReference>
<sequence>MSTSSSNSSAGAEEQAPRKPGTSNEESSHLLEAAENGAKYGSRQAVKIVKANENGSTTPHDQENLLGNMVHASTENKSKKLPQYVAALAAAGGAFAAGTVLGWTSPAQPQIVDGGEGYDFPVSGTQFSWVGSSINLGAACVCIPIGFLISLIGRKLTMLMLVLPFLVGWAMLIWAPSVGFLYASRFILGLAGGAFCVTAPMYTGEIAQKDIRGTLGSFFQLMITMGILFVYAVGAGVSVFWLSVICGIIPIVFGVIFFFMPESPTYLVAKGRSESAIKSIQWLRGKEYDYAPEIEELRETDREIRENKVNLFAALNRPVTRKALAISLGLMFFQQLCGINAVIFYSSKIFLDANIGIGSEWATIMIGIMQVVATFVSTLVVDKLGRRILLLASGSVMALSTTAIGVYFFLQDQDQSKVDDLGWLPVASLCIFILMFSIGYGPVPWLMMGELFATDIKGFAGSIAGTSNWLLAFVVTKTFDDLNDALGNGGTFWLFAGLTVLGVFFVFFAVPETKGKSLNEIQQELAGNRTIATTTTTATTTQAVNGQEK</sequence>
<dbReference type="Proteomes" id="UP000001819">
    <property type="component" value="Chromosome X"/>
</dbReference>
<evidence type="ECO:0000256" key="2">
    <source>
        <dbReference type="ARBA" id="ARBA00022475"/>
    </source>
</evidence>
<dbReference type="PRINTS" id="PR00171">
    <property type="entry name" value="SUGRTRNSPORT"/>
</dbReference>
<dbReference type="HOGENOM" id="CLU_001265_30_5_1"/>
<keyword evidence="10" id="KW-1185">Reference proteome</keyword>
<dbReference type="InterPro" id="IPR005828">
    <property type="entry name" value="MFS_sugar_transport-like"/>
</dbReference>
<dbReference type="PANTHER" id="PTHR48021">
    <property type="match status" value="1"/>
</dbReference>
<keyword evidence="3" id="KW-0812">Transmembrane</keyword>
<comment type="subcellular location">
    <subcellularLocation>
        <location evidence="1">Cell membrane</location>
        <topology evidence="1">Multi-pass membrane protein</topology>
    </subcellularLocation>
</comment>
<dbReference type="KEGG" id="dpo:6900831"/>
<dbReference type="InterPro" id="IPR003663">
    <property type="entry name" value="Sugar/inositol_transpt"/>
</dbReference>
<accession>B5DQ85</accession>
<proteinExistence type="inferred from homology"/>
<feature type="domain" description="Major facilitator superfamily (MFS) profile" evidence="9">
    <location>
        <begin position="86"/>
        <end position="514"/>
    </location>
</feature>
<evidence type="ECO:0000256" key="1">
    <source>
        <dbReference type="ARBA" id="ARBA00004651"/>
    </source>
</evidence>
<dbReference type="ExpressionAtlas" id="B5DQ85">
    <property type="expression patterns" value="baseline"/>
</dbReference>
<dbReference type="Gene3D" id="1.20.1250.20">
    <property type="entry name" value="MFS general substrate transporter like domains"/>
    <property type="match status" value="1"/>
</dbReference>
<dbReference type="CDD" id="cd17358">
    <property type="entry name" value="MFS_GLUT6_8_Class3_like"/>
    <property type="match status" value="1"/>
</dbReference>
<dbReference type="SUPFAM" id="SSF103473">
    <property type="entry name" value="MFS general substrate transporter"/>
    <property type="match status" value="1"/>
</dbReference>
<dbReference type="InterPro" id="IPR044775">
    <property type="entry name" value="MFS_ERD6/Tret1-like"/>
</dbReference>
<reference evidence="11" key="1">
    <citation type="submission" date="2025-08" db="UniProtKB">
        <authorList>
            <consortium name="RefSeq"/>
        </authorList>
    </citation>
    <scope>IDENTIFICATION</scope>
    <source>
        <strain evidence="11">MV-25-SWS-2005</strain>
        <tissue evidence="11">Whole body</tissue>
    </source>
</reference>
<evidence type="ECO:0000256" key="5">
    <source>
        <dbReference type="ARBA" id="ARBA00023136"/>
    </source>
</evidence>
<dbReference type="InterPro" id="IPR050549">
    <property type="entry name" value="MFS_Trehalose_Transporter"/>
</dbReference>
<accession>A0A6I8V0Q0</accession>
<dbReference type="FunCoup" id="B5DQ85">
    <property type="interactions" value="196"/>
</dbReference>
<dbReference type="STRING" id="46245.B5DQ85"/>
<dbReference type="Bgee" id="FBgn0245318">
    <property type="expression patterns" value="Expressed in female reproductive system and 2 other cell types or tissues"/>
</dbReference>
<dbReference type="PANTHER" id="PTHR48021:SF1">
    <property type="entry name" value="GH07001P-RELATED"/>
    <property type="match status" value="1"/>
</dbReference>
<keyword evidence="6" id="KW-0325">Glycoprotein</keyword>
<dbReference type="GeneID" id="6900831"/>
<keyword evidence="5" id="KW-0472">Membrane</keyword>
<dbReference type="InterPro" id="IPR020846">
    <property type="entry name" value="MFS_dom"/>
</dbReference>
<dbReference type="InterPro" id="IPR036259">
    <property type="entry name" value="MFS_trans_sf"/>
</dbReference>
<evidence type="ECO:0000313" key="10">
    <source>
        <dbReference type="Proteomes" id="UP000001819"/>
    </source>
</evidence>
<dbReference type="RefSeq" id="XP_002135189.1">
    <property type="nucleotide sequence ID" value="XM_002135153.3"/>
</dbReference>
<dbReference type="PROSITE" id="PS50850">
    <property type="entry name" value="MFS"/>
    <property type="match status" value="1"/>
</dbReference>
<keyword evidence="4" id="KW-1133">Transmembrane helix</keyword>
<keyword evidence="8" id="KW-0813">Transport</keyword>
<dbReference type="InterPro" id="IPR005829">
    <property type="entry name" value="Sugar_transporter_CS"/>
</dbReference>
<evidence type="ECO:0000256" key="4">
    <source>
        <dbReference type="ARBA" id="ARBA00022989"/>
    </source>
</evidence>
<organism evidence="10 11">
    <name type="scientific">Drosophila pseudoobscura pseudoobscura</name>
    <name type="common">Fruit fly</name>
    <dbReference type="NCBI Taxonomy" id="46245"/>
    <lineage>
        <taxon>Eukaryota</taxon>
        <taxon>Metazoa</taxon>
        <taxon>Ecdysozoa</taxon>
        <taxon>Arthropoda</taxon>
        <taxon>Hexapoda</taxon>
        <taxon>Insecta</taxon>
        <taxon>Pterygota</taxon>
        <taxon>Neoptera</taxon>
        <taxon>Endopterygota</taxon>
        <taxon>Diptera</taxon>
        <taxon>Brachycera</taxon>
        <taxon>Muscomorpha</taxon>
        <taxon>Ephydroidea</taxon>
        <taxon>Drosophilidae</taxon>
        <taxon>Drosophila</taxon>
        <taxon>Sophophora</taxon>
    </lineage>
</organism>
<evidence type="ECO:0000259" key="9">
    <source>
        <dbReference type="PROSITE" id="PS50850"/>
    </source>
</evidence>